<accession>A0A4P8Y0I1</accession>
<dbReference type="InterPro" id="IPR051319">
    <property type="entry name" value="Oligoribo/pAp-PDE_c-di-AMP_PDE"/>
</dbReference>
<evidence type="ECO:0000259" key="1">
    <source>
        <dbReference type="Pfam" id="PF01368"/>
    </source>
</evidence>
<reference evidence="3 4" key="1">
    <citation type="submission" date="2019-04" db="EMBL/GenBank/DDBJ databases">
        <authorList>
            <person name="Embree M."/>
            <person name="Gaffney J.R."/>
        </authorList>
    </citation>
    <scope>NUCLEOTIDE SEQUENCE [LARGE SCALE GENOMIC DNA]</scope>
    <source>
        <strain evidence="3 4">JE7A12</strain>
    </source>
</reference>
<dbReference type="EMBL" id="CP039381">
    <property type="protein sequence ID" value="QCT06668.1"/>
    <property type="molecule type" value="Genomic_DNA"/>
</dbReference>
<proteinExistence type="predicted"/>
<organism evidence="3 4">
    <name type="scientific">Ruminococcus bovis</name>
    <dbReference type="NCBI Taxonomy" id="2564099"/>
    <lineage>
        <taxon>Bacteria</taxon>
        <taxon>Bacillati</taxon>
        <taxon>Bacillota</taxon>
        <taxon>Clostridia</taxon>
        <taxon>Eubacteriales</taxon>
        <taxon>Oscillospiraceae</taxon>
        <taxon>Ruminococcus</taxon>
    </lineage>
</organism>
<dbReference type="PANTHER" id="PTHR47618">
    <property type="entry name" value="BIFUNCTIONAL OLIGORIBONUCLEASE AND PAP PHOSPHATASE NRNA"/>
    <property type="match status" value="1"/>
</dbReference>
<feature type="domain" description="DHHA1" evidence="2">
    <location>
        <begin position="232"/>
        <end position="323"/>
    </location>
</feature>
<dbReference type="InterPro" id="IPR003156">
    <property type="entry name" value="DHHA1_dom"/>
</dbReference>
<dbReference type="Pfam" id="PF01368">
    <property type="entry name" value="DHH"/>
    <property type="match status" value="1"/>
</dbReference>
<dbReference type="Proteomes" id="UP000301475">
    <property type="component" value="Chromosome"/>
</dbReference>
<dbReference type="InterPro" id="IPR001667">
    <property type="entry name" value="DDH_dom"/>
</dbReference>
<dbReference type="Gene3D" id="3.10.310.30">
    <property type="match status" value="1"/>
</dbReference>
<dbReference type="Gene3D" id="3.90.1640.10">
    <property type="entry name" value="inorganic pyrophosphatase (n-terminal core)"/>
    <property type="match status" value="1"/>
</dbReference>
<dbReference type="KEGG" id="ruj:E5Z56_04500"/>
<dbReference type="SUPFAM" id="SSF64182">
    <property type="entry name" value="DHH phosphoesterases"/>
    <property type="match status" value="1"/>
</dbReference>
<evidence type="ECO:0000313" key="4">
    <source>
        <dbReference type="Proteomes" id="UP000301475"/>
    </source>
</evidence>
<gene>
    <name evidence="3" type="ORF">E5Z56_04500</name>
</gene>
<dbReference type="GO" id="GO:0003676">
    <property type="term" value="F:nucleic acid binding"/>
    <property type="evidence" value="ECO:0007669"/>
    <property type="project" value="InterPro"/>
</dbReference>
<dbReference type="InterPro" id="IPR038763">
    <property type="entry name" value="DHH_sf"/>
</dbReference>
<feature type="domain" description="DDH" evidence="1">
    <location>
        <begin position="27"/>
        <end position="161"/>
    </location>
</feature>
<dbReference type="Pfam" id="PF02272">
    <property type="entry name" value="DHHA1"/>
    <property type="match status" value="1"/>
</dbReference>
<name>A0A4P8Y0I1_9FIRM</name>
<dbReference type="AlphaFoldDB" id="A0A4P8Y0I1"/>
<evidence type="ECO:0000313" key="3">
    <source>
        <dbReference type="EMBL" id="QCT06668.1"/>
    </source>
</evidence>
<protein>
    <submittedName>
        <fullName evidence="3">Bifunctional oligoribonuclease/PAP phosphatase NrnA</fullName>
    </submittedName>
</protein>
<keyword evidence="4" id="KW-1185">Reference proteome</keyword>
<evidence type="ECO:0000259" key="2">
    <source>
        <dbReference type="Pfam" id="PF02272"/>
    </source>
</evidence>
<sequence>MTLILKKMRTKMKLDNVAKILQEKNNIEILTHHYPDGDTLGSAYGLCKALQDMGKNARVILSGKAATKFDYLKDGVKENSFTPEFIMSVDVAAPQLLGDNEESYSNKIQLCIDHHGSNSLGVEDSYIDATAASTCEIIFDLINLMNVKITKEIANCLYTGVSTDTGCFMYTNTTAKTHMIAAKLIECGADFAVINRAMFETKTKQKLALERMVYDTLDYYYDGKLAIIYTTLAMQDKLNLGDDQMEGLASIPRQIDGVKMGITIREKQDNVFKISVRTNGDTDACEFCKKFGGGGHKAASGCAINGTLESVKQQLIDAAKEILQ</sequence>
<dbReference type="PANTHER" id="PTHR47618:SF1">
    <property type="entry name" value="BIFUNCTIONAL OLIGORIBONUCLEASE AND PAP PHOSPHATASE NRNA"/>
    <property type="match status" value="1"/>
</dbReference>
<dbReference type="OrthoDB" id="9803668at2"/>